<dbReference type="InterPro" id="IPR003660">
    <property type="entry name" value="HAMP_dom"/>
</dbReference>
<dbReference type="CDD" id="cd11386">
    <property type="entry name" value="MCP_signal"/>
    <property type="match status" value="1"/>
</dbReference>
<dbReference type="SMART" id="SM00283">
    <property type="entry name" value="MA"/>
    <property type="match status" value="1"/>
</dbReference>
<dbReference type="EMBL" id="VIWP01000004">
    <property type="protein sequence ID" value="TWF53127.1"/>
    <property type="molecule type" value="Genomic_DNA"/>
</dbReference>
<keyword evidence="7" id="KW-0472">Membrane</keyword>
<dbReference type="GO" id="GO:0006935">
    <property type="term" value="P:chemotaxis"/>
    <property type="evidence" value="ECO:0007669"/>
    <property type="project" value="UniProtKB-KW"/>
</dbReference>
<keyword evidence="11" id="KW-1185">Reference proteome</keyword>
<keyword evidence="7" id="KW-1133">Transmembrane helix</keyword>
<dbReference type="GO" id="GO:0007165">
    <property type="term" value="P:signal transduction"/>
    <property type="evidence" value="ECO:0007669"/>
    <property type="project" value="UniProtKB-KW"/>
</dbReference>
<keyword evidence="7" id="KW-0812">Transmembrane</keyword>
<evidence type="ECO:0000256" key="4">
    <source>
        <dbReference type="PROSITE-ProRule" id="PRU00284"/>
    </source>
</evidence>
<dbReference type="Gene3D" id="6.10.340.10">
    <property type="match status" value="1"/>
</dbReference>
<accession>A0A561QS15</accession>
<comment type="similarity">
    <text evidence="3">Belongs to the methyl-accepting chemotaxis (MCP) protein family.</text>
</comment>
<feature type="region of interest" description="Disordered" evidence="6">
    <location>
        <begin position="397"/>
        <end position="421"/>
    </location>
</feature>
<evidence type="ECO:0000256" key="3">
    <source>
        <dbReference type="ARBA" id="ARBA00029447"/>
    </source>
</evidence>
<dbReference type="CDD" id="cd06225">
    <property type="entry name" value="HAMP"/>
    <property type="match status" value="1"/>
</dbReference>
<feature type="domain" description="Methyl-accepting transducer" evidence="8">
    <location>
        <begin position="481"/>
        <end position="710"/>
    </location>
</feature>
<dbReference type="PROSITE" id="PS50111">
    <property type="entry name" value="CHEMOTAXIS_TRANSDUC_2"/>
    <property type="match status" value="1"/>
</dbReference>
<comment type="subcellular location">
    <subcellularLocation>
        <location evidence="1">Membrane</location>
    </subcellularLocation>
</comment>
<dbReference type="OrthoDB" id="3378718at2"/>
<feature type="transmembrane region" description="Helical" evidence="7">
    <location>
        <begin position="326"/>
        <end position="345"/>
    </location>
</feature>
<keyword evidence="4" id="KW-0807">Transducer</keyword>
<dbReference type="InterPro" id="IPR051310">
    <property type="entry name" value="MCP_chemotaxis"/>
</dbReference>
<comment type="caution">
    <text evidence="10">The sequence shown here is derived from an EMBL/GenBank/DDBJ whole genome shotgun (WGS) entry which is preliminary data.</text>
</comment>
<evidence type="ECO:0000256" key="1">
    <source>
        <dbReference type="ARBA" id="ARBA00004370"/>
    </source>
</evidence>
<feature type="coiled-coil region" evidence="5">
    <location>
        <begin position="493"/>
        <end position="530"/>
    </location>
</feature>
<dbReference type="InterPro" id="IPR004089">
    <property type="entry name" value="MCPsignal_dom"/>
</dbReference>
<dbReference type="SUPFAM" id="SSF158472">
    <property type="entry name" value="HAMP domain-like"/>
    <property type="match status" value="1"/>
</dbReference>
<keyword evidence="5" id="KW-0175">Coiled coil</keyword>
<dbReference type="SMART" id="SM00304">
    <property type="entry name" value="HAMP"/>
    <property type="match status" value="3"/>
</dbReference>
<dbReference type="PANTHER" id="PTHR43531">
    <property type="entry name" value="PROTEIN ICFG"/>
    <property type="match status" value="1"/>
</dbReference>
<name>A0A561QS15_9HYPH</name>
<dbReference type="PANTHER" id="PTHR43531:SF11">
    <property type="entry name" value="METHYL-ACCEPTING CHEMOTAXIS PROTEIN 3"/>
    <property type="match status" value="1"/>
</dbReference>
<feature type="transmembrane region" description="Helical" evidence="7">
    <location>
        <begin position="13"/>
        <end position="34"/>
    </location>
</feature>
<dbReference type="GO" id="GO:0016020">
    <property type="term" value="C:membrane"/>
    <property type="evidence" value="ECO:0007669"/>
    <property type="project" value="UniProtKB-SubCell"/>
</dbReference>
<dbReference type="Proteomes" id="UP000320653">
    <property type="component" value="Unassembled WGS sequence"/>
</dbReference>
<gene>
    <name evidence="10" type="ORF">FHW37_104398</name>
</gene>
<evidence type="ECO:0000313" key="10">
    <source>
        <dbReference type="EMBL" id="TWF53127.1"/>
    </source>
</evidence>
<dbReference type="SUPFAM" id="SSF58104">
    <property type="entry name" value="Methyl-accepting chemotaxis protein (MCP) signaling domain"/>
    <property type="match status" value="1"/>
</dbReference>
<feature type="compositionally biased region" description="Basic and acidic residues" evidence="6">
    <location>
        <begin position="408"/>
        <end position="421"/>
    </location>
</feature>
<feature type="domain" description="HAMP" evidence="9">
    <location>
        <begin position="343"/>
        <end position="396"/>
    </location>
</feature>
<evidence type="ECO:0000256" key="2">
    <source>
        <dbReference type="ARBA" id="ARBA00022500"/>
    </source>
</evidence>
<feature type="domain" description="HAMP" evidence="9">
    <location>
        <begin position="424"/>
        <end position="476"/>
    </location>
</feature>
<evidence type="ECO:0000259" key="9">
    <source>
        <dbReference type="PROSITE" id="PS50885"/>
    </source>
</evidence>
<dbReference type="PROSITE" id="PS50885">
    <property type="entry name" value="HAMP"/>
    <property type="match status" value="2"/>
</dbReference>
<dbReference type="CDD" id="cd12913">
    <property type="entry name" value="PDC1_MCP_like"/>
    <property type="match status" value="1"/>
</dbReference>
<dbReference type="FunFam" id="1.10.287.950:FF:000001">
    <property type="entry name" value="Methyl-accepting chemotaxis sensory transducer"/>
    <property type="match status" value="1"/>
</dbReference>
<proteinExistence type="inferred from homology"/>
<keyword evidence="2" id="KW-0145">Chemotaxis</keyword>
<protein>
    <submittedName>
        <fullName evidence="10">Methyl-accepting chemotaxis sensory transducer with Cache sensor</fullName>
    </submittedName>
</protein>
<sequence length="742" mass="77823">MFPLQPKSLSTKLILLTGLAIAVLLLITNTFLIFQSRERVSSLTLAQADAEARAIANEVAIDMGQIAGAARSMAGVIGRAHAGGYLDRKGVTDALKANLEQNAFAYGSWFAEVPGAFDGKNADLVGNKDMAGNKKGEFAPYWTKSRSGEIAFSVFDIDTQAEWYALSAASKKGALTQPYVESTTGENTAMSSVTYPVVSGSKLIGVSGVDVSLATLSKKLQAMRPFGSGRVLLVSQGGKWIVPAVAANLMKPVEGEGADGLLAALKAGTPKEISNLKADAAEPYERVVYPFTVPDLNTTWAIVVDVPSSVIAAPVRDQTMMTAVSGILLLVAVLIALYFATGAFIRRPLKALLESVAVLGEGRYEQPVAGQSRNDEIGALSRSLEGFRHTLADGRRLEGEAATQRSAAESHRREVEIEREASAGEQSKIVSALASGLAELSNGNLSYRIGTDFPGEYAKLKNDFNSALASLEGTITSVNNSVETIANGTGEIASSANDLSRRTEQQAASLEETAAALNALTQQVNSSAENAGSAASTVNLACSDAEKSGEVVQKAVASMQAIAQSSQEISRIIGVIDEIAFQTNLLALNAGVEAARAGEAGKGFAVVAQEVRELAQRSATAAKEIKELINTSASQVGEGVDLVGRAGDALQKIAIQVMQINGLIDRISASAAEQAAGLKEINAAMNQMDQVTQQNAAMVEEATAASTALSEEAGTLSSLVSRFRTSRQGQAFSQQGYERRYA</sequence>
<dbReference type="Pfam" id="PF00672">
    <property type="entry name" value="HAMP"/>
    <property type="match status" value="2"/>
</dbReference>
<evidence type="ECO:0000256" key="6">
    <source>
        <dbReference type="SAM" id="MobiDB-lite"/>
    </source>
</evidence>
<dbReference type="Gene3D" id="3.30.450.20">
    <property type="entry name" value="PAS domain"/>
    <property type="match status" value="2"/>
</dbReference>
<organism evidence="10 11">
    <name type="scientific">Neorhizobium alkalisoli</name>
    <dbReference type="NCBI Taxonomy" id="528178"/>
    <lineage>
        <taxon>Bacteria</taxon>
        <taxon>Pseudomonadati</taxon>
        <taxon>Pseudomonadota</taxon>
        <taxon>Alphaproteobacteria</taxon>
        <taxon>Hyphomicrobiales</taxon>
        <taxon>Rhizobiaceae</taxon>
        <taxon>Rhizobium/Agrobacterium group</taxon>
        <taxon>Neorhizobium</taxon>
    </lineage>
</organism>
<evidence type="ECO:0000256" key="5">
    <source>
        <dbReference type="SAM" id="Coils"/>
    </source>
</evidence>
<evidence type="ECO:0000313" key="11">
    <source>
        <dbReference type="Proteomes" id="UP000320653"/>
    </source>
</evidence>
<dbReference type="AlphaFoldDB" id="A0A561QS15"/>
<dbReference type="Pfam" id="PF22673">
    <property type="entry name" value="MCP-like_PDC_1"/>
    <property type="match status" value="1"/>
</dbReference>
<dbReference type="Gene3D" id="1.10.287.950">
    <property type="entry name" value="Methyl-accepting chemotaxis protein"/>
    <property type="match status" value="1"/>
</dbReference>
<evidence type="ECO:0000259" key="8">
    <source>
        <dbReference type="PROSITE" id="PS50111"/>
    </source>
</evidence>
<dbReference type="Pfam" id="PF00015">
    <property type="entry name" value="MCPsignal"/>
    <property type="match status" value="1"/>
</dbReference>
<evidence type="ECO:0000256" key="7">
    <source>
        <dbReference type="SAM" id="Phobius"/>
    </source>
</evidence>
<reference evidence="10 11" key="1">
    <citation type="submission" date="2019-06" db="EMBL/GenBank/DDBJ databases">
        <title>Sorghum-associated microbial communities from plants grown in Nebraska, USA.</title>
        <authorList>
            <person name="Schachtman D."/>
        </authorList>
    </citation>
    <scope>NUCLEOTIDE SEQUENCE [LARGE SCALE GENOMIC DNA]</scope>
    <source>
        <strain evidence="10 11">1225</strain>
    </source>
</reference>
<dbReference type="RefSeq" id="WP_145638723.1">
    <property type="nucleotide sequence ID" value="NZ_VIWP01000004.1"/>
</dbReference>